<organism evidence="1 2">
    <name type="scientific">Longibacter salinarum</name>
    <dbReference type="NCBI Taxonomy" id="1850348"/>
    <lineage>
        <taxon>Bacteria</taxon>
        <taxon>Pseudomonadati</taxon>
        <taxon>Rhodothermota</taxon>
        <taxon>Rhodothermia</taxon>
        <taxon>Rhodothermales</taxon>
        <taxon>Salisaetaceae</taxon>
        <taxon>Longibacter</taxon>
    </lineage>
</organism>
<dbReference type="Proteomes" id="UP000220102">
    <property type="component" value="Unassembled WGS sequence"/>
</dbReference>
<gene>
    <name evidence="1" type="ORF">CRI94_16360</name>
</gene>
<name>A0A2A8CTM2_9BACT</name>
<accession>A0A2A8CTM2</accession>
<protein>
    <submittedName>
        <fullName evidence="1">GCN5-related N-acetyltransferase</fullName>
    </submittedName>
</protein>
<proteinExistence type="predicted"/>
<dbReference type="GO" id="GO:0016740">
    <property type="term" value="F:transferase activity"/>
    <property type="evidence" value="ECO:0007669"/>
    <property type="project" value="UniProtKB-KW"/>
</dbReference>
<keyword evidence="2" id="KW-1185">Reference proteome</keyword>
<sequence>MTNERFHRRRRLVETMEHLAEVELPAQAKSDARYPVTEDHCFKRIAFDAAVGRKWDASVQRPFYRYATDEQLATAIDVLRSMREQPDRANALNRKSLSYRRSS</sequence>
<evidence type="ECO:0000313" key="1">
    <source>
        <dbReference type="EMBL" id="PEN11162.1"/>
    </source>
</evidence>
<dbReference type="RefSeq" id="WP_098078622.1">
    <property type="nucleotide sequence ID" value="NZ_PDEQ01000011.1"/>
</dbReference>
<comment type="caution">
    <text evidence="1">The sequence shown here is derived from an EMBL/GenBank/DDBJ whole genome shotgun (WGS) entry which is preliminary data.</text>
</comment>
<keyword evidence="1" id="KW-0808">Transferase</keyword>
<dbReference type="AlphaFoldDB" id="A0A2A8CTM2"/>
<reference evidence="1 2" key="1">
    <citation type="submission" date="2017-10" db="EMBL/GenBank/DDBJ databases">
        <title>Draft genome of Longibacter Salinarum.</title>
        <authorList>
            <person name="Goh K.M."/>
            <person name="Shamsir M.S."/>
            <person name="Lim S.W."/>
        </authorList>
    </citation>
    <scope>NUCLEOTIDE SEQUENCE [LARGE SCALE GENOMIC DNA]</scope>
    <source>
        <strain evidence="1 2">KCTC 52045</strain>
    </source>
</reference>
<dbReference type="EMBL" id="PDEQ01000011">
    <property type="protein sequence ID" value="PEN11162.1"/>
    <property type="molecule type" value="Genomic_DNA"/>
</dbReference>
<dbReference type="OrthoDB" id="281270at2"/>
<evidence type="ECO:0000313" key="2">
    <source>
        <dbReference type="Proteomes" id="UP000220102"/>
    </source>
</evidence>